<keyword evidence="3 7" id="KW-1133">Transmembrane helix</keyword>
<name>A0ABU7F9D3_9ACTN</name>
<feature type="compositionally biased region" description="Basic residues" evidence="8">
    <location>
        <begin position="250"/>
        <end position="261"/>
    </location>
</feature>
<comment type="caution">
    <text evidence="9">The sequence shown here is derived from an EMBL/GenBank/DDBJ whole genome shotgun (WGS) entry which is preliminary data.</text>
</comment>
<keyword evidence="10" id="KW-1185">Reference proteome</keyword>
<evidence type="ECO:0000256" key="7">
    <source>
        <dbReference type="HAMAP-Rule" id="MF_02065"/>
    </source>
</evidence>
<dbReference type="Gene3D" id="3.30.1490.480">
    <property type="entry name" value="Endolytic murein transglycosylase"/>
    <property type="match status" value="1"/>
</dbReference>
<keyword evidence="2 7" id="KW-0812">Transmembrane</keyword>
<comment type="catalytic activity">
    <reaction evidence="7">
        <text>a peptidoglycan chain = a peptidoglycan chain with N-acetyl-1,6-anhydromuramyl-[peptide] at the reducing end + a peptidoglycan chain with N-acetylglucosamine at the non-reducing end.</text>
        <dbReference type="EC" id="4.2.2.29"/>
    </reaction>
</comment>
<evidence type="ECO:0000313" key="9">
    <source>
        <dbReference type="EMBL" id="MED7820678.1"/>
    </source>
</evidence>
<dbReference type="CDD" id="cd08010">
    <property type="entry name" value="MltG_like"/>
    <property type="match status" value="1"/>
</dbReference>
<keyword evidence="4 7" id="KW-0472">Membrane</keyword>
<evidence type="ECO:0000256" key="6">
    <source>
        <dbReference type="ARBA" id="ARBA00023316"/>
    </source>
</evidence>
<evidence type="ECO:0000313" key="10">
    <source>
        <dbReference type="Proteomes" id="UP001333996"/>
    </source>
</evidence>
<comment type="subcellular location">
    <subcellularLocation>
        <location evidence="7">Cell membrane</location>
        <topology evidence="7">Single-pass membrane protein</topology>
    </subcellularLocation>
</comment>
<dbReference type="PANTHER" id="PTHR30518:SF2">
    <property type="entry name" value="ENDOLYTIC MUREIN TRANSGLYCOSYLASE"/>
    <property type="match status" value="1"/>
</dbReference>
<feature type="region of interest" description="Disordered" evidence="8">
    <location>
        <begin position="602"/>
        <end position="621"/>
    </location>
</feature>
<evidence type="ECO:0000256" key="3">
    <source>
        <dbReference type="ARBA" id="ARBA00022989"/>
    </source>
</evidence>
<dbReference type="NCBIfam" id="TIGR00247">
    <property type="entry name" value="endolytic transglycosylase MltG"/>
    <property type="match status" value="1"/>
</dbReference>
<keyword evidence="6 7" id="KW-0961">Cell wall biogenesis/degradation</keyword>
<comment type="function">
    <text evidence="7">Functions as a peptidoglycan terminase that cleaves nascent peptidoglycan strands endolytically to terminate their elongation.</text>
</comment>
<feature type="site" description="Important for catalytic activity" evidence="7">
    <location>
        <position position="495"/>
    </location>
</feature>
<keyword evidence="1 7" id="KW-1003">Cell membrane</keyword>
<evidence type="ECO:0000256" key="8">
    <source>
        <dbReference type="SAM" id="MobiDB-lite"/>
    </source>
</evidence>
<proteinExistence type="inferred from homology"/>
<gene>
    <name evidence="7 9" type="primary">mltG</name>
    <name evidence="9" type="ORF">VXC91_01385</name>
</gene>
<feature type="transmembrane region" description="Helical" evidence="7">
    <location>
        <begin position="266"/>
        <end position="287"/>
    </location>
</feature>
<dbReference type="Pfam" id="PF02618">
    <property type="entry name" value="YceG"/>
    <property type="match status" value="1"/>
</dbReference>
<dbReference type="Proteomes" id="UP001333996">
    <property type="component" value="Unassembled WGS sequence"/>
</dbReference>
<dbReference type="RefSeq" id="WP_329504469.1">
    <property type="nucleotide sequence ID" value="NZ_BAAAYZ010000131.1"/>
</dbReference>
<accession>A0ABU7F9D3</accession>
<dbReference type="EMBL" id="JAYWVC010000002">
    <property type="protein sequence ID" value="MED7820678.1"/>
    <property type="molecule type" value="Genomic_DNA"/>
</dbReference>
<feature type="compositionally biased region" description="Acidic residues" evidence="8">
    <location>
        <begin position="235"/>
        <end position="244"/>
    </location>
</feature>
<organism evidence="9 10">
    <name type="scientific">Streptomyces chiangmaiensis</name>
    <dbReference type="NCBI Taxonomy" id="766497"/>
    <lineage>
        <taxon>Bacteria</taxon>
        <taxon>Bacillati</taxon>
        <taxon>Actinomycetota</taxon>
        <taxon>Actinomycetes</taxon>
        <taxon>Kitasatosporales</taxon>
        <taxon>Streptomycetaceae</taxon>
        <taxon>Streptomyces</taxon>
    </lineage>
</organism>
<feature type="compositionally biased region" description="Low complexity" evidence="8">
    <location>
        <begin position="30"/>
        <end position="156"/>
    </location>
</feature>
<evidence type="ECO:0000256" key="5">
    <source>
        <dbReference type="ARBA" id="ARBA00023239"/>
    </source>
</evidence>
<dbReference type="PANTHER" id="PTHR30518">
    <property type="entry name" value="ENDOLYTIC MUREIN TRANSGLYCOSYLASE"/>
    <property type="match status" value="1"/>
</dbReference>
<sequence>MTEYGRGQGSTPWHPEDPLYGDGGWGGQQGQSAQSPHGGQPQHHPEQPQQHYGDWGGAPQAAYGQGQQGYQQYPGQPQHGQQPGQQQGRQPYQQPGQPQHGQQPYQQPGQPQHGQQYPGQQPYQQPGQPQHGQQPYQQPGQPQHGQQYPGQPQQGYGSAGWNNSGQSGVRYPAQPAAPYGAESGAYGAERPDTYQTPDAYPPPEPPKRRRAEPEPETDWDPGPDQGEHAFFAGKDDDDDVDDEAGDGRGRKGRGNKGQGKKRRSGCACLAVVLVLGGGVGAVGYVGYQFYQSHFGAAPDYTGEGNGEQVTVTIPQGSSGSVIGQMLKKAGVVKSVDAFVAAQEQNPKGKSIQAGTYTLNKQMSAAAAVRLMLSPKSKNNLIIAEGWRNTKIYAAIDERLKLKAGTTQGIAKKEWKSFGLPDWANTDKDIKDPLEGFLYPSSYPVAKGMKPEDVLKQMVDMAKEKYAQLGIQAKAKSLDLENPLQVLTVASLVQAEGKYKHDFEKVATVVYNRLKPGNTETYGLLDFDSTVNYLRGQSKLDTGSVDALRQIDDPYNTYKIKGLPPGPIDNPGDVAIKAALSPAKGNWYYFVSISENKTLFAETNEEQNRNREKYLQNQKTGQ</sequence>
<dbReference type="InterPro" id="IPR003770">
    <property type="entry name" value="MLTG-like"/>
</dbReference>
<protein>
    <recommendedName>
        <fullName evidence="7">Endolytic murein transglycosylase</fullName>
        <ecNumber evidence="7">4.2.2.29</ecNumber>
    </recommendedName>
    <alternativeName>
        <fullName evidence="7">Peptidoglycan lytic transglycosylase</fullName>
    </alternativeName>
    <alternativeName>
        <fullName evidence="7">Peptidoglycan polymerization terminase</fullName>
    </alternativeName>
</protein>
<dbReference type="EC" id="4.2.2.29" evidence="7"/>
<keyword evidence="5 7" id="KW-0456">Lyase</keyword>
<reference evidence="9" key="1">
    <citation type="submission" date="2024-01" db="EMBL/GenBank/DDBJ databases">
        <title>First draft genome sequence data of TA4-1, the type strain of Gram-positive actinobacterium Streptomyces chiangmaiensis.</title>
        <authorList>
            <person name="Yasawong M."/>
            <person name="Nantapong N."/>
        </authorList>
    </citation>
    <scope>NUCLEOTIDE SEQUENCE</scope>
    <source>
        <strain evidence="9">TA4-1</strain>
    </source>
</reference>
<comment type="similarity">
    <text evidence="7">Belongs to the transglycosylase MltG family.</text>
</comment>
<evidence type="ECO:0000256" key="4">
    <source>
        <dbReference type="ARBA" id="ARBA00023136"/>
    </source>
</evidence>
<dbReference type="HAMAP" id="MF_02065">
    <property type="entry name" value="MltG"/>
    <property type="match status" value="1"/>
</dbReference>
<evidence type="ECO:0000256" key="2">
    <source>
        <dbReference type="ARBA" id="ARBA00022692"/>
    </source>
</evidence>
<feature type="region of interest" description="Disordered" evidence="8">
    <location>
        <begin position="1"/>
        <end position="261"/>
    </location>
</feature>
<evidence type="ECO:0000256" key="1">
    <source>
        <dbReference type="ARBA" id="ARBA00022475"/>
    </source>
</evidence>